<dbReference type="InterPro" id="IPR008979">
    <property type="entry name" value="Galactose-bd-like_sf"/>
</dbReference>
<dbReference type="Proteomes" id="UP000542813">
    <property type="component" value="Unassembled WGS sequence"/>
</dbReference>
<sequence>MVRRSRRELLRDLGAVGVGSSVLSALPAGLASAMAPVGNKPARNDPAADHVYVSLQGDDRWSGRLADPAPDGSDGPLRTLVEARDAVRRLKAQSGLTRPVHVVVRGGTHHLAEALLLTPEDSGTEECPIVWRAADGEHVVISGGRPIEGTWTRGSDGVWSTPIPVGWPFRTLFADGRRETLARYPNPDPEHPGRSYLYHGGQNPNLILAGLARGGDFVEYRFDVTTAATYDLWIGVATVEADNQDFLAVTVDGEPIALSVIDGSGGYRAIRYSRAGTGIALEPGEHRIRIESTTPPGGDHRVHLDALVFTDDPGVAADGPGLTPAAPGEHRVVIQAEDEDARVAGYSSIRFQRFIVSDVPATATDLYADPALVKAAWKDDPEALVDVVTVLQYWNELAPITAIDTARGIVSVDRPAAPGALQAGNYFFVSGVRSELDTPGEFYVDSTRGRLDYLPRDGADPNTSDFVAPYLERLVTLRGDAVGDARVEWVSFRGLTFSHTRGSLRYLSDRSPTDAAIQLDCAWHCTIEDCHITGVDGYGLWLHLDSCENVVQRNEIDDIGIGGVLLSGPVLDYLDLAPGMTLDPRPEVQGYAPLRNAFLRNHIHHGGRVRVLAAGFNLGSRPASTAYAAGNLIAFNDVHDMTRQGVFGFRHQGGNVIAYNRFTDVVTSTADTGAINLAVMTNLVAPNLVMHNVVDGARGLFRLGAEEVFPYGFGLYADHSASHFWFEGNLVVGASYPAMANGGQFNGYVNNVLADPGQFWFTDTDGIARGNRIERGVIANVRTADDVLYRLDVLPPLLDVVLADPRAVVATDRNVLFNGGRPVEMVPHRSLASWQDHGNDAASVAADPGFADPGAGDYRLLPSSPALALGIRSIDTANTGVGAQAQLPAIRTMAAVRAAAPLTAVDASTVRARLEIADAGLYRVYLRRDASTTAPQHLSVVIRHARGESRIVLDEVVNAGRNPPQRFGLYAGTHPFEPDGPAEVTVLQPGTATPVFPAEVVLLRVPRMPTAAAGVLWEATASAETPKLAIGRRTRIRVDAWTADGLALRTSLGSTTFASDAPDVATVNAAGLVTAVAPGQAHVTATVDHASGPVSAPPVRIVVGDLLWEVRVAAETELLGVGETTRLTVSGRTDTGASAEFTGAVVAYASDRPAVAAVDPSTGTITAVAEGSAVLTATVTQHGVTLTASTPLTVAARVTPLLSYGFDESSTGTEPAADAGAAPAAPGTFAGAARRSADTPLGTGASLDLAAGGVAYVTPGVAGSAKVNALAQFSVVLWLKLTADPAANDRIFGRGSALDWYVLAGSTAGAVSTLLQAGPLGLRPAAFDARDWQFLAVVGDGTGLRVYRGNRTTAVAEIGRVAGNGALPPAPSAELRLGSTTLTPADRTPPARLDAFRMYGLALPATQLELLRRRDLRTS</sequence>
<evidence type="ECO:0000259" key="1">
    <source>
        <dbReference type="SMART" id="SM00635"/>
    </source>
</evidence>
<reference evidence="2 3" key="1">
    <citation type="submission" date="2020-08" db="EMBL/GenBank/DDBJ databases">
        <title>Sequencing the genomes of 1000 actinobacteria strains.</title>
        <authorList>
            <person name="Klenk H.-P."/>
        </authorList>
    </citation>
    <scope>NUCLEOTIDE SEQUENCE [LARGE SCALE GENOMIC DNA]</scope>
    <source>
        <strain evidence="2 3">DSM 102122</strain>
    </source>
</reference>
<dbReference type="SUPFAM" id="SSF49373">
    <property type="entry name" value="Invasin/intimin cell-adhesion fragments"/>
    <property type="match status" value="2"/>
</dbReference>
<comment type="caution">
    <text evidence="2">The sequence shown here is derived from an EMBL/GenBank/DDBJ whole genome shotgun (WGS) entry which is preliminary data.</text>
</comment>
<evidence type="ECO:0000313" key="2">
    <source>
        <dbReference type="EMBL" id="MBB5791021.1"/>
    </source>
</evidence>
<dbReference type="RefSeq" id="WP_184827473.1">
    <property type="nucleotide sequence ID" value="NZ_JACHMM010000001.1"/>
</dbReference>
<dbReference type="SMART" id="SM00635">
    <property type="entry name" value="BID_2"/>
    <property type="match status" value="2"/>
</dbReference>
<gene>
    <name evidence="2" type="ORF">HD601_005596</name>
</gene>
<dbReference type="InterPro" id="IPR012334">
    <property type="entry name" value="Pectin_lyas_fold"/>
</dbReference>
<accession>A0A7W9LP73</accession>
<keyword evidence="3" id="KW-1185">Reference proteome</keyword>
<dbReference type="Gene3D" id="2.60.40.1080">
    <property type="match status" value="2"/>
</dbReference>
<protein>
    <recommendedName>
        <fullName evidence="1">BIG2 domain-containing protein</fullName>
    </recommendedName>
</protein>
<organism evidence="2 3">
    <name type="scientific">Jiangella mangrovi</name>
    <dbReference type="NCBI Taxonomy" id="1524084"/>
    <lineage>
        <taxon>Bacteria</taxon>
        <taxon>Bacillati</taxon>
        <taxon>Actinomycetota</taxon>
        <taxon>Actinomycetes</taxon>
        <taxon>Jiangellales</taxon>
        <taxon>Jiangellaceae</taxon>
        <taxon>Jiangella</taxon>
    </lineage>
</organism>
<feature type="domain" description="BIG2" evidence="1">
    <location>
        <begin position="1106"/>
        <end position="1188"/>
    </location>
</feature>
<dbReference type="Gene3D" id="2.60.120.200">
    <property type="match status" value="1"/>
</dbReference>
<dbReference type="SUPFAM" id="SSF49785">
    <property type="entry name" value="Galactose-binding domain-like"/>
    <property type="match status" value="1"/>
</dbReference>
<dbReference type="SUPFAM" id="SSF51126">
    <property type="entry name" value="Pectin lyase-like"/>
    <property type="match status" value="1"/>
</dbReference>
<dbReference type="PROSITE" id="PS51318">
    <property type="entry name" value="TAT"/>
    <property type="match status" value="1"/>
</dbReference>
<name>A0A7W9LP73_9ACTN</name>
<dbReference type="Pfam" id="PF02368">
    <property type="entry name" value="Big_2"/>
    <property type="match status" value="2"/>
</dbReference>
<evidence type="ECO:0000313" key="3">
    <source>
        <dbReference type="Proteomes" id="UP000542813"/>
    </source>
</evidence>
<dbReference type="Gene3D" id="2.160.20.10">
    <property type="entry name" value="Single-stranded right-handed beta-helix, Pectin lyase-like"/>
    <property type="match status" value="2"/>
</dbReference>
<proteinExistence type="predicted"/>
<dbReference type="InterPro" id="IPR006626">
    <property type="entry name" value="PbH1"/>
</dbReference>
<dbReference type="SUPFAM" id="SSF49899">
    <property type="entry name" value="Concanavalin A-like lectins/glucanases"/>
    <property type="match status" value="1"/>
</dbReference>
<dbReference type="Gene3D" id="2.60.120.260">
    <property type="entry name" value="Galactose-binding domain-like"/>
    <property type="match status" value="1"/>
</dbReference>
<dbReference type="PANTHER" id="PTHR36453">
    <property type="entry name" value="SECRETED PROTEIN-RELATED"/>
    <property type="match status" value="1"/>
</dbReference>
<dbReference type="SMART" id="SM00710">
    <property type="entry name" value="PbH1"/>
    <property type="match status" value="3"/>
</dbReference>
<dbReference type="PANTHER" id="PTHR36453:SF1">
    <property type="entry name" value="RIGHT HANDED BETA HELIX DOMAIN-CONTAINING PROTEIN"/>
    <property type="match status" value="1"/>
</dbReference>
<dbReference type="InterPro" id="IPR003343">
    <property type="entry name" value="Big_2"/>
</dbReference>
<dbReference type="InterPro" id="IPR008964">
    <property type="entry name" value="Invasin/intimin_cell_adhesion"/>
</dbReference>
<feature type="domain" description="BIG2" evidence="1">
    <location>
        <begin position="1024"/>
        <end position="1097"/>
    </location>
</feature>
<dbReference type="InterPro" id="IPR011050">
    <property type="entry name" value="Pectin_lyase_fold/virulence"/>
</dbReference>
<dbReference type="EMBL" id="JACHMM010000001">
    <property type="protein sequence ID" value="MBB5791021.1"/>
    <property type="molecule type" value="Genomic_DNA"/>
</dbReference>
<dbReference type="InterPro" id="IPR006311">
    <property type="entry name" value="TAT_signal"/>
</dbReference>
<dbReference type="InterPro" id="IPR013320">
    <property type="entry name" value="ConA-like_dom_sf"/>
</dbReference>